<dbReference type="GO" id="GO:0003676">
    <property type="term" value="F:nucleic acid binding"/>
    <property type="evidence" value="ECO:0007669"/>
    <property type="project" value="InterPro"/>
</dbReference>
<evidence type="ECO:0000256" key="1">
    <source>
        <dbReference type="ARBA" id="ARBA00022679"/>
    </source>
</evidence>
<dbReference type="GO" id="GO:0004519">
    <property type="term" value="F:endonuclease activity"/>
    <property type="evidence" value="ECO:0007669"/>
    <property type="project" value="UniProtKB-KW"/>
</dbReference>
<feature type="non-terminal residue" evidence="8">
    <location>
        <position position="261"/>
    </location>
</feature>
<dbReference type="Gene3D" id="3.30.420.10">
    <property type="entry name" value="Ribonuclease H-like superfamily/Ribonuclease H"/>
    <property type="match status" value="1"/>
</dbReference>
<organism evidence="8 9">
    <name type="scientific">Pseudoatta argentina</name>
    <dbReference type="NCBI Taxonomy" id="621737"/>
    <lineage>
        <taxon>Eukaryota</taxon>
        <taxon>Metazoa</taxon>
        <taxon>Ecdysozoa</taxon>
        <taxon>Arthropoda</taxon>
        <taxon>Hexapoda</taxon>
        <taxon>Insecta</taxon>
        <taxon>Pterygota</taxon>
        <taxon>Neoptera</taxon>
        <taxon>Endopterygota</taxon>
        <taxon>Hymenoptera</taxon>
        <taxon>Apocrita</taxon>
        <taxon>Aculeata</taxon>
        <taxon>Formicoidea</taxon>
        <taxon>Formicidae</taxon>
        <taxon>Myrmicinae</taxon>
        <taxon>Pseudoatta</taxon>
    </lineage>
</organism>
<keyword evidence="9" id="KW-1185">Reference proteome</keyword>
<evidence type="ECO:0000256" key="6">
    <source>
        <dbReference type="ARBA" id="ARBA00022918"/>
    </source>
</evidence>
<feature type="non-terminal residue" evidence="8">
    <location>
        <position position="1"/>
    </location>
</feature>
<evidence type="ECO:0000313" key="8">
    <source>
        <dbReference type="EMBL" id="KAG5316059.1"/>
    </source>
</evidence>
<proteinExistence type="predicted"/>
<evidence type="ECO:0000256" key="4">
    <source>
        <dbReference type="ARBA" id="ARBA00022759"/>
    </source>
</evidence>
<sequence>AILLQKNDEDNLLHSIYYTNWKTTEAEECYTSYKLEVLAVIKSLRKFRMYLLDISFRIITVLEIEEFHKVEHRPGTLIRHADALNRNPMEYFTSDIQKPQDPQMKHKVQQVINNCVHCLLIQKKSGKAEGLLQPLDKGDLPLETVNEVISSKISRVILQNSFKSFTQCWIQKEVPHELSVKNMIDRINICDTLLKRNEIEPFLKRITGDEIRITYDNRTLKRSWIKEGKKAQAKPGLTKKVMLCVCGGIERESFTMLLSNN</sequence>
<keyword evidence="3" id="KW-0540">Nuclease</keyword>
<dbReference type="SUPFAM" id="SSF56672">
    <property type="entry name" value="DNA/RNA polymerases"/>
    <property type="match status" value="1"/>
</dbReference>
<dbReference type="GO" id="GO:0003964">
    <property type="term" value="F:RNA-directed DNA polymerase activity"/>
    <property type="evidence" value="ECO:0007669"/>
    <property type="project" value="UniProtKB-KW"/>
</dbReference>
<dbReference type="Proteomes" id="UP000668214">
    <property type="component" value="Unassembled WGS sequence"/>
</dbReference>
<dbReference type="InterPro" id="IPR041373">
    <property type="entry name" value="RT_RNaseH"/>
</dbReference>
<keyword evidence="5" id="KW-0378">Hydrolase</keyword>
<evidence type="ECO:0000256" key="3">
    <source>
        <dbReference type="ARBA" id="ARBA00022722"/>
    </source>
</evidence>
<dbReference type="Pfam" id="PF17917">
    <property type="entry name" value="RT_RNaseH"/>
    <property type="match status" value="1"/>
</dbReference>
<keyword evidence="6" id="KW-0695">RNA-directed DNA polymerase</keyword>
<dbReference type="GO" id="GO:0032259">
    <property type="term" value="P:methylation"/>
    <property type="evidence" value="ECO:0007669"/>
    <property type="project" value="UniProtKB-KW"/>
</dbReference>
<evidence type="ECO:0000256" key="2">
    <source>
        <dbReference type="ARBA" id="ARBA00022695"/>
    </source>
</evidence>
<keyword evidence="4" id="KW-0255">Endonuclease</keyword>
<keyword evidence="1 8" id="KW-0808">Transferase</keyword>
<keyword evidence="8" id="KW-0489">Methyltransferase</keyword>
<evidence type="ECO:0000259" key="7">
    <source>
        <dbReference type="Pfam" id="PF17917"/>
    </source>
</evidence>
<dbReference type="AlphaFoldDB" id="A0A836JJP6"/>
<feature type="domain" description="Reverse transcriptase RNase H-like" evidence="7">
    <location>
        <begin position="1"/>
        <end position="85"/>
    </location>
</feature>
<accession>A0A836JJP6</accession>
<reference evidence="8" key="1">
    <citation type="submission" date="2020-02" db="EMBL/GenBank/DDBJ databases">
        <title>Relaxed selection underlies rapid genomic changes in the transitions from sociality to social parasitism in ants.</title>
        <authorList>
            <person name="Bi X."/>
        </authorList>
    </citation>
    <scope>NUCLEOTIDE SEQUENCE</scope>
    <source>
        <strain evidence="8">BGI-DK2014c</strain>
        <tissue evidence="8">Whole body</tissue>
    </source>
</reference>
<dbReference type="InterPro" id="IPR036397">
    <property type="entry name" value="RNaseH_sf"/>
</dbReference>
<name>A0A836JJP6_9HYME</name>
<protein>
    <submittedName>
        <fullName evidence="8">SETMR methyltransferase</fullName>
    </submittedName>
</protein>
<evidence type="ECO:0000313" key="9">
    <source>
        <dbReference type="Proteomes" id="UP000668214"/>
    </source>
</evidence>
<dbReference type="GO" id="GO:0016787">
    <property type="term" value="F:hydrolase activity"/>
    <property type="evidence" value="ECO:0007669"/>
    <property type="project" value="UniProtKB-KW"/>
</dbReference>
<evidence type="ECO:0000256" key="5">
    <source>
        <dbReference type="ARBA" id="ARBA00022801"/>
    </source>
</evidence>
<comment type="caution">
    <text evidence="8">The sequence shown here is derived from an EMBL/GenBank/DDBJ whole genome shotgun (WGS) entry which is preliminary data.</text>
</comment>
<keyword evidence="2" id="KW-0548">Nucleotidyltransferase</keyword>
<dbReference type="GO" id="GO:0008168">
    <property type="term" value="F:methyltransferase activity"/>
    <property type="evidence" value="ECO:0007669"/>
    <property type="project" value="UniProtKB-KW"/>
</dbReference>
<dbReference type="InterPro" id="IPR043502">
    <property type="entry name" value="DNA/RNA_pol_sf"/>
</dbReference>
<gene>
    <name evidence="8" type="primary">Setmar_41</name>
    <name evidence="8" type="ORF">G6Z78_0011004</name>
</gene>
<dbReference type="EMBL" id="JAANIA010002346">
    <property type="protein sequence ID" value="KAG5316059.1"/>
    <property type="molecule type" value="Genomic_DNA"/>
</dbReference>